<dbReference type="PROSITE" id="PS50943">
    <property type="entry name" value="HTH_CROC1"/>
    <property type="match status" value="1"/>
</dbReference>
<evidence type="ECO:0000256" key="1">
    <source>
        <dbReference type="ARBA" id="ARBA00023125"/>
    </source>
</evidence>
<dbReference type="Gene3D" id="1.10.260.40">
    <property type="entry name" value="lambda repressor-like DNA-binding domains"/>
    <property type="match status" value="1"/>
</dbReference>
<sequence>MLDKEQQVEFYEKIGERIKEARKLRDMNQDVLANALGISRVSLVNIEAGKQRPPLHVLLDICEFLNVTMNDLVPQNVTSSNSLDSIILNKIKKETDNGTDSADKVMNFILSRMKNNS</sequence>
<organism evidence="3 4">
    <name type="scientific">Pedobacter boryungensis</name>
    <dbReference type="NCBI Taxonomy" id="869962"/>
    <lineage>
        <taxon>Bacteria</taxon>
        <taxon>Pseudomonadati</taxon>
        <taxon>Bacteroidota</taxon>
        <taxon>Sphingobacteriia</taxon>
        <taxon>Sphingobacteriales</taxon>
        <taxon>Sphingobacteriaceae</taxon>
        <taxon>Pedobacter</taxon>
    </lineage>
</organism>
<name>A0ABX2DCB1_9SPHI</name>
<dbReference type="RefSeq" id="WP_173270981.1">
    <property type="nucleotide sequence ID" value="NZ_JABMKV010000002.1"/>
</dbReference>
<gene>
    <name evidence="3" type="ORF">HQN85_07910</name>
</gene>
<evidence type="ECO:0000313" key="4">
    <source>
        <dbReference type="Proteomes" id="UP000762110"/>
    </source>
</evidence>
<dbReference type="PANTHER" id="PTHR46558">
    <property type="entry name" value="TRACRIPTIONAL REGULATORY PROTEIN-RELATED-RELATED"/>
    <property type="match status" value="1"/>
</dbReference>
<dbReference type="PANTHER" id="PTHR46558:SF4">
    <property type="entry name" value="DNA-BIDING PHAGE PROTEIN"/>
    <property type="match status" value="1"/>
</dbReference>
<dbReference type="EMBL" id="JABMKV010000002">
    <property type="protein sequence ID" value="NQX31645.1"/>
    <property type="molecule type" value="Genomic_DNA"/>
</dbReference>
<protein>
    <submittedName>
        <fullName evidence="3">Helix-turn-helix transcriptional regulator</fullName>
    </submittedName>
</protein>
<dbReference type="Pfam" id="PF01381">
    <property type="entry name" value="HTH_3"/>
    <property type="match status" value="1"/>
</dbReference>
<proteinExistence type="predicted"/>
<dbReference type="SUPFAM" id="SSF47413">
    <property type="entry name" value="lambda repressor-like DNA-binding domains"/>
    <property type="match status" value="1"/>
</dbReference>
<keyword evidence="4" id="KW-1185">Reference proteome</keyword>
<dbReference type="SMART" id="SM00530">
    <property type="entry name" value="HTH_XRE"/>
    <property type="match status" value="1"/>
</dbReference>
<evidence type="ECO:0000313" key="3">
    <source>
        <dbReference type="EMBL" id="NQX31645.1"/>
    </source>
</evidence>
<evidence type="ECO:0000259" key="2">
    <source>
        <dbReference type="PROSITE" id="PS50943"/>
    </source>
</evidence>
<dbReference type="InterPro" id="IPR001387">
    <property type="entry name" value="Cro/C1-type_HTH"/>
</dbReference>
<feature type="domain" description="HTH cro/C1-type" evidence="2">
    <location>
        <begin position="18"/>
        <end position="72"/>
    </location>
</feature>
<reference evidence="3 4" key="1">
    <citation type="submission" date="2020-05" db="EMBL/GenBank/DDBJ databases">
        <title>Description of Pedobacter foliorum sp. nov.</title>
        <authorList>
            <person name="Qi S."/>
            <person name="Carlier A."/>
            <person name="Cnockaert M."/>
            <person name="Vandamme P."/>
        </authorList>
    </citation>
    <scope>NUCLEOTIDE SEQUENCE [LARGE SCALE GENOMIC DNA]</scope>
    <source>
        <strain evidence="3 4">LMG 31300</strain>
    </source>
</reference>
<dbReference type="CDD" id="cd00093">
    <property type="entry name" value="HTH_XRE"/>
    <property type="match status" value="1"/>
</dbReference>
<dbReference type="Proteomes" id="UP000762110">
    <property type="component" value="Unassembled WGS sequence"/>
</dbReference>
<keyword evidence="1" id="KW-0238">DNA-binding</keyword>
<accession>A0ABX2DCB1</accession>
<dbReference type="InterPro" id="IPR010982">
    <property type="entry name" value="Lambda_DNA-bd_dom_sf"/>
</dbReference>
<comment type="caution">
    <text evidence="3">The sequence shown here is derived from an EMBL/GenBank/DDBJ whole genome shotgun (WGS) entry which is preliminary data.</text>
</comment>